<feature type="domain" description="Ig-like" evidence="5">
    <location>
        <begin position="13"/>
        <end position="121"/>
    </location>
</feature>
<accession>A0A7N8X3E0</accession>
<dbReference type="InterPro" id="IPR007110">
    <property type="entry name" value="Ig-like_dom"/>
</dbReference>
<dbReference type="GO" id="GO:0009897">
    <property type="term" value="C:external side of plasma membrane"/>
    <property type="evidence" value="ECO:0007669"/>
    <property type="project" value="TreeGrafter"/>
</dbReference>
<dbReference type="InterPro" id="IPR013106">
    <property type="entry name" value="Ig_V-set"/>
</dbReference>
<dbReference type="GO" id="GO:0050852">
    <property type="term" value="P:T cell receptor signaling pathway"/>
    <property type="evidence" value="ECO:0007669"/>
    <property type="project" value="TreeGrafter"/>
</dbReference>
<keyword evidence="7" id="KW-1185">Reference proteome</keyword>
<keyword evidence="3" id="KW-0393">Immunoglobulin domain</keyword>
<evidence type="ECO:0000313" key="7">
    <source>
        <dbReference type="Proteomes" id="UP000261640"/>
    </source>
</evidence>
<comment type="subcellular location">
    <subcellularLocation>
        <location evidence="1">Membrane</location>
    </subcellularLocation>
</comment>
<dbReference type="AlphaFoldDB" id="A0A7N8X3E0"/>
<evidence type="ECO:0000259" key="5">
    <source>
        <dbReference type="PROSITE" id="PS50835"/>
    </source>
</evidence>
<sequence>IFRAVLKICLIMPNDTTGEVYEGAESVLLPCQISSVPSDPTVVWSRYDLTPSTIHQRNPEGDDFTDQNQRYSDRTSMKTDALKPGDLSLTLRKPHLSDSGTYTCTITEIGFKERLADVELQLIFDCVSAHFRTKQRMNQSLISSC</sequence>
<dbReference type="InParanoid" id="A0A7N8X3E0"/>
<dbReference type="PROSITE" id="PS50835">
    <property type="entry name" value="IG_LIKE"/>
    <property type="match status" value="1"/>
</dbReference>
<dbReference type="InterPro" id="IPR013783">
    <property type="entry name" value="Ig-like_fold"/>
</dbReference>
<dbReference type="InterPro" id="IPR003599">
    <property type="entry name" value="Ig_sub"/>
</dbReference>
<proteinExistence type="predicted"/>
<feature type="region of interest" description="Disordered" evidence="4">
    <location>
        <begin position="55"/>
        <end position="79"/>
    </location>
</feature>
<dbReference type="GO" id="GO:0005102">
    <property type="term" value="F:signaling receptor binding"/>
    <property type="evidence" value="ECO:0007669"/>
    <property type="project" value="TreeGrafter"/>
</dbReference>
<reference evidence="6" key="2">
    <citation type="submission" date="2025-09" db="UniProtKB">
        <authorList>
            <consortium name="Ensembl"/>
        </authorList>
    </citation>
    <scope>IDENTIFICATION</scope>
</reference>
<evidence type="ECO:0000256" key="1">
    <source>
        <dbReference type="ARBA" id="ARBA00004370"/>
    </source>
</evidence>
<dbReference type="SUPFAM" id="SSF48726">
    <property type="entry name" value="Immunoglobulin"/>
    <property type="match status" value="1"/>
</dbReference>
<dbReference type="GeneTree" id="ENSGT00940000177212"/>
<dbReference type="PANTHER" id="PTHR24100">
    <property type="entry name" value="BUTYROPHILIN"/>
    <property type="match status" value="1"/>
</dbReference>
<organism evidence="6 7">
    <name type="scientific">Mastacembelus armatus</name>
    <name type="common">zig-zag eel</name>
    <dbReference type="NCBI Taxonomy" id="205130"/>
    <lineage>
        <taxon>Eukaryota</taxon>
        <taxon>Metazoa</taxon>
        <taxon>Chordata</taxon>
        <taxon>Craniata</taxon>
        <taxon>Vertebrata</taxon>
        <taxon>Euteleostomi</taxon>
        <taxon>Actinopterygii</taxon>
        <taxon>Neopterygii</taxon>
        <taxon>Teleostei</taxon>
        <taxon>Neoteleostei</taxon>
        <taxon>Acanthomorphata</taxon>
        <taxon>Anabantaria</taxon>
        <taxon>Synbranchiformes</taxon>
        <taxon>Mastacembelidae</taxon>
        <taxon>Mastacembelus</taxon>
    </lineage>
</organism>
<evidence type="ECO:0000313" key="6">
    <source>
        <dbReference type="Ensembl" id="ENSMAMP00000046522.1"/>
    </source>
</evidence>
<dbReference type="Proteomes" id="UP000261640">
    <property type="component" value="Unplaced"/>
</dbReference>
<dbReference type="SMART" id="SM00409">
    <property type="entry name" value="IG"/>
    <property type="match status" value="1"/>
</dbReference>
<evidence type="ECO:0000256" key="3">
    <source>
        <dbReference type="ARBA" id="ARBA00023319"/>
    </source>
</evidence>
<keyword evidence="2" id="KW-0472">Membrane</keyword>
<dbReference type="Gene3D" id="2.60.40.10">
    <property type="entry name" value="Immunoglobulins"/>
    <property type="match status" value="1"/>
</dbReference>
<name>A0A7N8X3E0_9TELE</name>
<reference evidence="6" key="1">
    <citation type="submission" date="2025-08" db="UniProtKB">
        <authorList>
            <consortium name="Ensembl"/>
        </authorList>
    </citation>
    <scope>IDENTIFICATION</scope>
</reference>
<evidence type="ECO:0000256" key="2">
    <source>
        <dbReference type="ARBA" id="ARBA00023136"/>
    </source>
</evidence>
<dbReference type="Ensembl" id="ENSMAMT00000065797.1">
    <property type="protein sequence ID" value="ENSMAMP00000046522.1"/>
    <property type="gene ID" value="ENSMAMG00000027897.1"/>
</dbReference>
<evidence type="ECO:0000256" key="4">
    <source>
        <dbReference type="SAM" id="MobiDB-lite"/>
    </source>
</evidence>
<protein>
    <recommendedName>
        <fullName evidence="5">Ig-like domain-containing protein</fullName>
    </recommendedName>
</protein>
<dbReference type="InterPro" id="IPR050504">
    <property type="entry name" value="IgSF_BTN/MOG"/>
</dbReference>
<dbReference type="InterPro" id="IPR036179">
    <property type="entry name" value="Ig-like_dom_sf"/>
</dbReference>
<dbReference type="GO" id="GO:0001817">
    <property type="term" value="P:regulation of cytokine production"/>
    <property type="evidence" value="ECO:0007669"/>
    <property type="project" value="TreeGrafter"/>
</dbReference>
<dbReference type="Pfam" id="PF07686">
    <property type="entry name" value="V-set"/>
    <property type="match status" value="1"/>
</dbReference>